<keyword evidence="2" id="KW-1185">Reference proteome</keyword>
<name>A0AAV8VUQ0_9CUCU</name>
<gene>
    <name evidence="1" type="ORF">NQ315_010788</name>
</gene>
<protein>
    <submittedName>
        <fullName evidence="1">Uncharacterized protein</fullName>
    </submittedName>
</protein>
<accession>A0AAV8VUQ0</accession>
<comment type="caution">
    <text evidence="1">The sequence shown here is derived from an EMBL/GenBank/DDBJ whole genome shotgun (WGS) entry which is preliminary data.</text>
</comment>
<dbReference type="AlphaFoldDB" id="A0AAV8VUQ0"/>
<sequence>MASFFSGSYSHVNLGREEMRECGERIRRERASPTSPRLVLRRVLVLAEGRQFREAATLLQKLGHNAIAAVATELPLDLLVEGLPHSAQLLETLFNNSLLNPIQRRSKNLINIIQ</sequence>
<evidence type="ECO:0000313" key="1">
    <source>
        <dbReference type="EMBL" id="KAJ8917875.1"/>
    </source>
</evidence>
<evidence type="ECO:0000313" key="2">
    <source>
        <dbReference type="Proteomes" id="UP001159042"/>
    </source>
</evidence>
<proteinExistence type="predicted"/>
<dbReference type="Proteomes" id="UP001159042">
    <property type="component" value="Unassembled WGS sequence"/>
</dbReference>
<organism evidence="1 2">
    <name type="scientific">Exocentrus adspersus</name>
    <dbReference type="NCBI Taxonomy" id="1586481"/>
    <lineage>
        <taxon>Eukaryota</taxon>
        <taxon>Metazoa</taxon>
        <taxon>Ecdysozoa</taxon>
        <taxon>Arthropoda</taxon>
        <taxon>Hexapoda</taxon>
        <taxon>Insecta</taxon>
        <taxon>Pterygota</taxon>
        <taxon>Neoptera</taxon>
        <taxon>Endopterygota</taxon>
        <taxon>Coleoptera</taxon>
        <taxon>Polyphaga</taxon>
        <taxon>Cucujiformia</taxon>
        <taxon>Chrysomeloidea</taxon>
        <taxon>Cerambycidae</taxon>
        <taxon>Lamiinae</taxon>
        <taxon>Acanthocinini</taxon>
        <taxon>Exocentrus</taxon>
    </lineage>
</organism>
<reference evidence="1 2" key="1">
    <citation type="journal article" date="2023" name="Insect Mol. Biol.">
        <title>Genome sequencing provides insights into the evolution of gene families encoding plant cell wall-degrading enzymes in longhorned beetles.</title>
        <authorList>
            <person name="Shin N.R."/>
            <person name="Okamura Y."/>
            <person name="Kirsch R."/>
            <person name="Pauchet Y."/>
        </authorList>
    </citation>
    <scope>NUCLEOTIDE SEQUENCE [LARGE SCALE GENOMIC DNA]</scope>
    <source>
        <strain evidence="1">EAD_L_NR</strain>
    </source>
</reference>
<dbReference type="EMBL" id="JANEYG010000030">
    <property type="protein sequence ID" value="KAJ8917875.1"/>
    <property type="molecule type" value="Genomic_DNA"/>
</dbReference>